<dbReference type="InterPro" id="IPR003591">
    <property type="entry name" value="Leu-rich_rpt_typical-subtyp"/>
</dbReference>
<dbReference type="GO" id="GO:0046872">
    <property type="term" value="F:metal ion binding"/>
    <property type="evidence" value="ECO:0007669"/>
    <property type="project" value="UniProtKB-KW"/>
</dbReference>
<dbReference type="InterPro" id="IPR029787">
    <property type="entry name" value="Nucleotide_cyclase"/>
</dbReference>
<dbReference type="Pfam" id="PF13855">
    <property type="entry name" value="LRR_8"/>
    <property type="match status" value="3"/>
</dbReference>
<dbReference type="Pfam" id="PF00481">
    <property type="entry name" value="PP2C"/>
    <property type="match status" value="1"/>
</dbReference>
<dbReference type="GO" id="GO:0035556">
    <property type="term" value="P:intracellular signal transduction"/>
    <property type="evidence" value="ECO:0007669"/>
    <property type="project" value="InterPro"/>
</dbReference>
<proteinExistence type="predicted"/>
<dbReference type="InterPro" id="IPR001611">
    <property type="entry name" value="Leu-rich_rpt"/>
</dbReference>
<organism evidence="5 6">
    <name type="scientific">Macrolepiota fuliginosa MF-IS2</name>
    <dbReference type="NCBI Taxonomy" id="1400762"/>
    <lineage>
        <taxon>Eukaryota</taxon>
        <taxon>Fungi</taxon>
        <taxon>Dikarya</taxon>
        <taxon>Basidiomycota</taxon>
        <taxon>Agaricomycotina</taxon>
        <taxon>Agaricomycetes</taxon>
        <taxon>Agaricomycetidae</taxon>
        <taxon>Agaricales</taxon>
        <taxon>Agaricineae</taxon>
        <taxon>Agaricaceae</taxon>
        <taxon>Macrolepiota</taxon>
    </lineage>
</organism>
<dbReference type="PROSITE" id="PS51746">
    <property type="entry name" value="PPM_2"/>
    <property type="match status" value="1"/>
</dbReference>
<evidence type="ECO:0000256" key="2">
    <source>
        <dbReference type="ARBA" id="ARBA00022723"/>
    </source>
</evidence>
<dbReference type="CDD" id="cd07302">
    <property type="entry name" value="CHD"/>
    <property type="match status" value="1"/>
</dbReference>
<evidence type="ECO:0000256" key="3">
    <source>
        <dbReference type="ARBA" id="ARBA00022737"/>
    </source>
</evidence>
<dbReference type="InterPro" id="IPR050216">
    <property type="entry name" value="LRR_domain-containing"/>
</dbReference>
<dbReference type="Pfam" id="PF23010">
    <property type="entry name" value="RA_3"/>
    <property type="match status" value="1"/>
</dbReference>
<feature type="domain" description="PPM-type phosphatase" evidence="4">
    <location>
        <begin position="747"/>
        <end position="1027"/>
    </location>
</feature>
<dbReference type="SMART" id="SM00364">
    <property type="entry name" value="LRR_BAC"/>
    <property type="match status" value="8"/>
</dbReference>
<name>A0A9P5XEL4_9AGAR</name>
<dbReference type="Pfam" id="PF00211">
    <property type="entry name" value="Guanylate_cyc"/>
    <property type="match status" value="1"/>
</dbReference>
<dbReference type="GO" id="GO:0009190">
    <property type="term" value="P:cyclic nucleotide biosynthetic process"/>
    <property type="evidence" value="ECO:0007669"/>
    <property type="project" value="InterPro"/>
</dbReference>
<dbReference type="CDD" id="cd00143">
    <property type="entry name" value="PP2Cc"/>
    <property type="match status" value="1"/>
</dbReference>
<evidence type="ECO:0000256" key="1">
    <source>
        <dbReference type="ARBA" id="ARBA00022614"/>
    </source>
</evidence>
<dbReference type="SUPFAM" id="SSF52058">
    <property type="entry name" value="L domain-like"/>
    <property type="match status" value="2"/>
</dbReference>
<sequence>MPDRDREFTVRVYSPNGIYHSVVLGINLTVDDLLSALRRRTWMNDSGWLVLRERGKERTLNTHEVPFDIICRRMTEAGYSWNDGLILLNGEHMSFLLKFVCCDPDLSISHRPFTSGLHGHRSQDNEIHLETFDYVDFTGRSLRTIPIVLHQHADQIISLKLTRNPMIDLPLDFLEACTQIRDLRLSNMSMRRIPAGLAAAKQLRRLDLASNYIKLKRLEEGRLHRIPELMSLYLQNNLLKDLPTSFAEFEFLATLNVSNNQLKVIPDVVTKIATLNDLDVSFNALETLPLNIGDLHALERFLCVGNMISEVPNTFCRLKGLEYVDCRRNRIVDLTVVMNLPRLKSLFADHNAIHLLDLSVGLSLTTVDVSHNEITRVIVSLPPFDSASLCLTMLDLSNASLTILGPGVLDKLTTLRVLKLQHNTLSYIPDTLGELAQLEALYCYDNRLIKLPDTIGKLARLKLVDAHNNNLREIPTTIWHCSALTNLNLSSNFVVTFPVPTIIPIQGEPVSSVNGHTVEVPEEYNHDHVILGHLYPPLSFSLEYLFISENKLSDSEGLQNIAFLRALLAINLSYNEIDNLPTGFFRGMPKLREVYLCGNEMPTLPAEDLGRLRGLHTLYLSGNKLTVLPMELSRLNQLVVIDVSNNDLRYNVNNHEFDWNWNYNRSLRYLNLSGNRRLAIRPGGRPAGISWSSHERQHTMNSLSSFVNLRRLRNLGLMDITITGSNLPDENDNRRIRSTASIVGGLGYGISDCLGREHALTMLDLVHEFPGHPNRALFAMFGNIGPPKALPPGISPNRHAKYLHDHFLDFFQNQMDHSHMLEGKHMAVDALRRSFLGLHQAMHNQLFTVMTRKTSAGSANSAPMVNVDPVTARGGCSGLVVYIEGRKLFSANVGTALGVISRKGQPLLVSKKHDPWNPEELRRIRKSEGWISPSGLVNDEVDVSRSFGYYHMLPVIHASPDIYEYDISDVDEFLIMGNRGLWDYVDFQMAVDIASTRNDPALVAQQLRDVAMSYGSIGNIMVMVIRLKDVHDKSIPHRPTLLGSGLEFPPMTHTLRMNHPVTDKNIRRVKSEIAPPTGHVALVFTDIKNSAHLWEVNPGMPAAIQLHNELMRRQLRICGGYESKSQGHMFLCSFPTVMAAVWFCLSMQVHLLYEHWPKEFLECEDGQPIEDSSGNLIARGMSVHMGIHCGAPLCVQNPVTFRMDYLGPVINRAALVSGLARGGQILCSAEVIREIKALVLETVPKTEFSRSQPPKAIDGVKQLGVVIKDIGNQKLEGLEAPEFLSAIYPFGLEGRHNLGPGGPRLTN</sequence>
<dbReference type="EMBL" id="MU151126">
    <property type="protein sequence ID" value="KAF9449578.1"/>
    <property type="molecule type" value="Genomic_DNA"/>
</dbReference>
<keyword evidence="2" id="KW-0479">Metal-binding</keyword>
<dbReference type="SUPFAM" id="SSF55073">
    <property type="entry name" value="Nucleotide cyclase"/>
    <property type="match status" value="1"/>
</dbReference>
<keyword evidence="3" id="KW-0677">Repeat</keyword>
<evidence type="ECO:0000313" key="6">
    <source>
        <dbReference type="Proteomes" id="UP000807342"/>
    </source>
</evidence>
<dbReference type="InterPro" id="IPR055071">
    <property type="entry name" value="RA_PHLPP-like"/>
</dbReference>
<comment type="caution">
    <text evidence="5">The sequence shown here is derived from an EMBL/GenBank/DDBJ whole genome shotgun (WGS) entry which is preliminary data.</text>
</comment>
<dbReference type="Gene3D" id="3.30.70.1230">
    <property type="entry name" value="Nucleotide cyclase"/>
    <property type="match status" value="1"/>
</dbReference>
<protein>
    <recommendedName>
        <fullName evidence="4">PPM-type phosphatase domain-containing protein</fullName>
    </recommendedName>
</protein>
<dbReference type="InterPro" id="IPR036457">
    <property type="entry name" value="PPM-type-like_dom_sf"/>
</dbReference>
<dbReference type="InterPro" id="IPR032675">
    <property type="entry name" value="LRR_dom_sf"/>
</dbReference>
<dbReference type="PANTHER" id="PTHR48051">
    <property type="match status" value="1"/>
</dbReference>
<keyword evidence="6" id="KW-1185">Reference proteome</keyword>
<dbReference type="SMART" id="SM00332">
    <property type="entry name" value="PP2Cc"/>
    <property type="match status" value="1"/>
</dbReference>
<dbReference type="InterPro" id="IPR001054">
    <property type="entry name" value="A/G_cyclase"/>
</dbReference>
<dbReference type="PANTHER" id="PTHR48051:SF1">
    <property type="entry name" value="RAS SUPPRESSOR PROTEIN 1"/>
    <property type="match status" value="1"/>
</dbReference>
<dbReference type="SMART" id="SM00369">
    <property type="entry name" value="LRR_TYP"/>
    <property type="match status" value="10"/>
</dbReference>
<dbReference type="PROSITE" id="PS51450">
    <property type="entry name" value="LRR"/>
    <property type="match status" value="1"/>
</dbReference>
<dbReference type="OrthoDB" id="2021138at2759"/>
<dbReference type="Gene3D" id="3.60.40.10">
    <property type="entry name" value="PPM-type phosphatase domain"/>
    <property type="match status" value="1"/>
</dbReference>
<reference evidence="5" key="1">
    <citation type="submission" date="2020-11" db="EMBL/GenBank/DDBJ databases">
        <authorList>
            <consortium name="DOE Joint Genome Institute"/>
            <person name="Ahrendt S."/>
            <person name="Riley R."/>
            <person name="Andreopoulos W."/>
            <person name="Labutti K."/>
            <person name="Pangilinan J."/>
            <person name="Ruiz-Duenas F.J."/>
            <person name="Barrasa J.M."/>
            <person name="Sanchez-Garcia M."/>
            <person name="Camarero S."/>
            <person name="Miyauchi S."/>
            <person name="Serrano A."/>
            <person name="Linde D."/>
            <person name="Babiker R."/>
            <person name="Drula E."/>
            <person name="Ayuso-Fernandez I."/>
            <person name="Pacheco R."/>
            <person name="Padilla G."/>
            <person name="Ferreira P."/>
            <person name="Barriuso J."/>
            <person name="Kellner H."/>
            <person name="Castanera R."/>
            <person name="Alfaro M."/>
            <person name="Ramirez L."/>
            <person name="Pisabarro A.G."/>
            <person name="Kuo A."/>
            <person name="Tritt A."/>
            <person name="Lipzen A."/>
            <person name="He G."/>
            <person name="Yan M."/>
            <person name="Ng V."/>
            <person name="Cullen D."/>
            <person name="Martin F."/>
            <person name="Rosso M.-N."/>
            <person name="Henrissat B."/>
            <person name="Hibbett D."/>
            <person name="Martinez A.T."/>
            <person name="Grigoriev I.V."/>
        </authorList>
    </citation>
    <scope>NUCLEOTIDE SEQUENCE</scope>
    <source>
        <strain evidence="5">MF-IS2</strain>
    </source>
</reference>
<keyword evidence="1" id="KW-0433">Leucine-rich repeat</keyword>
<accession>A0A9P5XEL4</accession>
<dbReference type="SMART" id="SM00044">
    <property type="entry name" value="CYCc"/>
    <property type="match status" value="1"/>
</dbReference>
<evidence type="ECO:0000259" key="4">
    <source>
        <dbReference type="PROSITE" id="PS51746"/>
    </source>
</evidence>
<dbReference type="SUPFAM" id="SSF81606">
    <property type="entry name" value="PP2C-like"/>
    <property type="match status" value="1"/>
</dbReference>
<dbReference type="Gene3D" id="3.80.10.10">
    <property type="entry name" value="Ribonuclease Inhibitor"/>
    <property type="match status" value="4"/>
</dbReference>
<dbReference type="Proteomes" id="UP000807342">
    <property type="component" value="Unassembled WGS sequence"/>
</dbReference>
<dbReference type="GO" id="GO:0005737">
    <property type="term" value="C:cytoplasm"/>
    <property type="evidence" value="ECO:0007669"/>
    <property type="project" value="TreeGrafter"/>
</dbReference>
<gene>
    <name evidence="5" type="ORF">P691DRAFT_667167</name>
</gene>
<dbReference type="InterPro" id="IPR001932">
    <property type="entry name" value="PPM-type_phosphatase-like_dom"/>
</dbReference>
<evidence type="ECO:0000313" key="5">
    <source>
        <dbReference type="EMBL" id="KAF9449578.1"/>
    </source>
</evidence>